<proteinExistence type="predicted"/>
<evidence type="ECO:0000256" key="5">
    <source>
        <dbReference type="ARBA" id="ARBA00023242"/>
    </source>
</evidence>
<comment type="subcellular location">
    <subcellularLocation>
        <location evidence="1">Nucleus</location>
    </subcellularLocation>
</comment>
<keyword evidence="2" id="KW-0479">Metal-binding</keyword>
<evidence type="ECO:0000256" key="1">
    <source>
        <dbReference type="ARBA" id="ARBA00004123"/>
    </source>
</evidence>
<dbReference type="InterPro" id="IPR039050">
    <property type="entry name" value="GATAD1"/>
</dbReference>
<keyword evidence="8" id="KW-1185">Reference proteome</keyword>
<keyword evidence="3" id="KW-0863">Zinc-finger</keyword>
<organism evidence="7 8">
    <name type="scientific">Hermetia illucens</name>
    <name type="common">Black soldier fly</name>
    <dbReference type="NCBI Taxonomy" id="343691"/>
    <lineage>
        <taxon>Eukaryota</taxon>
        <taxon>Metazoa</taxon>
        <taxon>Ecdysozoa</taxon>
        <taxon>Arthropoda</taxon>
        <taxon>Hexapoda</taxon>
        <taxon>Insecta</taxon>
        <taxon>Pterygota</taxon>
        <taxon>Neoptera</taxon>
        <taxon>Endopterygota</taxon>
        <taxon>Diptera</taxon>
        <taxon>Brachycera</taxon>
        <taxon>Stratiomyomorpha</taxon>
        <taxon>Stratiomyidae</taxon>
        <taxon>Hermetiinae</taxon>
        <taxon>Hermetia</taxon>
    </lineage>
</organism>
<dbReference type="Proteomes" id="UP000594454">
    <property type="component" value="Chromosome 5"/>
</dbReference>
<gene>
    <name evidence="7" type="ORF">HERILL_LOCUS12254</name>
</gene>
<keyword evidence="4" id="KW-0862">Zinc</keyword>
<dbReference type="OMA" id="LLTDQYC"/>
<dbReference type="GO" id="GO:0005634">
    <property type="term" value="C:nucleus"/>
    <property type="evidence" value="ECO:0007669"/>
    <property type="project" value="UniProtKB-SubCell"/>
</dbReference>
<evidence type="ECO:0000256" key="2">
    <source>
        <dbReference type="ARBA" id="ARBA00022723"/>
    </source>
</evidence>
<evidence type="ECO:0000256" key="3">
    <source>
        <dbReference type="ARBA" id="ARBA00022771"/>
    </source>
</evidence>
<sequence>MPQKVTLKCVQCEKTESPMWRSIEGGQICHDCYEQNGNNLKGELEPDNENSNGNGEEKKLRKSTRSTRYKAKNSAPAKPIPKGRSRRYIFKKTPFKAPVVPATTHTVESTFYKGSYLQVGDIVSLMDKKDNIYYAQIRGLLVDTYCEKSAFITWLIPTAVSPPPNERFDPATYLIGPDEDCPRKLSCLEFVMHAPSNYYHDKTTPFPPPASMDFESPATGFVWTSLPEFDPKKAEKIETADS</sequence>
<evidence type="ECO:0000256" key="6">
    <source>
        <dbReference type="SAM" id="MobiDB-lite"/>
    </source>
</evidence>
<dbReference type="GO" id="GO:0006325">
    <property type="term" value="P:chromatin organization"/>
    <property type="evidence" value="ECO:0007669"/>
    <property type="project" value="TreeGrafter"/>
</dbReference>
<dbReference type="OrthoDB" id="9994231at2759"/>
<dbReference type="EMBL" id="LR899013">
    <property type="protein sequence ID" value="CAD7089721.1"/>
    <property type="molecule type" value="Genomic_DNA"/>
</dbReference>
<evidence type="ECO:0000256" key="4">
    <source>
        <dbReference type="ARBA" id="ARBA00022833"/>
    </source>
</evidence>
<keyword evidence="5" id="KW-0539">Nucleus</keyword>
<dbReference type="InParanoid" id="A0A7R8V006"/>
<name>A0A7R8V006_HERIL</name>
<accession>A0A7R8V006</accession>
<evidence type="ECO:0000313" key="7">
    <source>
        <dbReference type="EMBL" id="CAD7089721.1"/>
    </source>
</evidence>
<reference evidence="7 8" key="1">
    <citation type="submission" date="2020-11" db="EMBL/GenBank/DDBJ databases">
        <authorList>
            <person name="Wallbank WR R."/>
            <person name="Pardo Diaz C."/>
            <person name="Kozak K."/>
            <person name="Martin S."/>
            <person name="Jiggins C."/>
            <person name="Moest M."/>
            <person name="Warren A I."/>
            <person name="Generalovic N T."/>
            <person name="Byers J.R.P. K."/>
            <person name="Montejo-Kovacevich G."/>
            <person name="Yen C E."/>
        </authorList>
    </citation>
    <scope>NUCLEOTIDE SEQUENCE [LARGE SCALE GENOMIC DNA]</scope>
</reference>
<dbReference type="GO" id="GO:0008270">
    <property type="term" value="F:zinc ion binding"/>
    <property type="evidence" value="ECO:0007669"/>
    <property type="project" value="UniProtKB-KW"/>
</dbReference>
<dbReference type="PANTHER" id="PTHR13340:SF2">
    <property type="entry name" value="GATA ZINC FINGER DOMAIN-CONTAINING PROTEIN 1"/>
    <property type="match status" value="1"/>
</dbReference>
<protein>
    <recommendedName>
        <fullName evidence="9">GATA zinc finger domain-containing protein 1</fullName>
    </recommendedName>
</protein>
<evidence type="ECO:0000313" key="8">
    <source>
        <dbReference type="Proteomes" id="UP000594454"/>
    </source>
</evidence>
<dbReference type="AlphaFoldDB" id="A0A7R8V006"/>
<feature type="region of interest" description="Disordered" evidence="6">
    <location>
        <begin position="41"/>
        <end position="83"/>
    </location>
</feature>
<dbReference type="PANTHER" id="PTHR13340">
    <property type="entry name" value="GATA ZINC FINGER DOMAIN-CONTAINING"/>
    <property type="match status" value="1"/>
</dbReference>
<evidence type="ECO:0008006" key="9">
    <source>
        <dbReference type="Google" id="ProtNLM"/>
    </source>
</evidence>
<feature type="compositionally biased region" description="Basic residues" evidence="6">
    <location>
        <begin position="60"/>
        <end position="71"/>
    </location>
</feature>